<dbReference type="ESTHER" id="myxxd-q1dbk1">
    <property type="family name" value="Peptidase_S37"/>
</dbReference>
<dbReference type="EnsemblBacteria" id="ABF88720">
    <property type="protein sequence ID" value="ABF88720"/>
    <property type="gene ID" value="MXAN_1721"/>
</dbReference>
<feature type="compositionally biased region" description="Basic and acidic residues" evidence="4">
    <location>
        <begin position="505"/>
        <end position="514"/>
    </location>
</feature>
<evidence type="ECO:0000256" key="4">
    <source>
        <dbReference type="SAM" id="MobiDB-lite"/>
    </source>
</evidence>
<feature type="region of interest" description="Disordered" evidence="4">
    <location>
        <begin position="505"/>
        <end position="525"/>
    </location>
</feature>
<dbReference type="KEGG" id="mxa:MXAN_1721"/>
<keyword evidence="2 5" id="KW-0732">Signal</keyword>
<feature type="signal peptide" evidence="5">
    <location>
        <begin position="1"/>
        <end position="27"/>
    </location>
</feature>
<dbReference type="eggNOG" id="COG1073">
    <property type="taxonomic scope" value="Bacteria"/>
</dbReference>
<dbReference type="PANTHER" id="PTHR11010">
    <property type="entry name" value="PROTEASE S28 PRO-X CARBOXYPEPTIDASE-RELATED"/>
    <property type="match status" value="1"/>
</dbReference>
<evidence type="ECO:0000256" key="1">
    <source>
        <dbReference type="ARBA" id="ARBA00022670"/>
    </source>
</evidence>
<keyword evidence="3" id="KW-0378">Hydrolase</keyword>
<name>Q1DBK1_MYXXD</name>
<evidence type="ECO:0000313" key="6">
    <source>
        <dbReference type="EMBL" id="ABF88720.1"/>
    </source>
</evidence>
<accession>Q1DBK1</accession>
<dbReference type="InterPro" id="IPR029058">
    <property type="entry name" value="AB_hydrolase_fold"/>
</dbReference>
<dbReference type="Proteomes" id="UP000002402">
    <property type="component" value="Chromosome"/>
</dbReference>
<feature type="chain" id="PRO_5004188106" evidence="5">
    <location>
        <begin position="28"/>
        <end position="525"/>
    </location>
</feature>
<dbReference type="PANTHER" id="PTHR11010:SF38">
    <property type="entry name" value="LYSOSOMAL PRO-X CARBOXYPEPTIDASE"/>
    <property type="match status" value="1"/>
</dbReference>
<gene>
    <name evidence="6" type="ordered locus">MXAN_1721</name>
</gene>
<keyword evidence="1" id="KW-0645">Protease</keyword>
<dbReference type="Gene3D" id="3.40.50.1820">
    <property type="entry name" value="alpha/beta hydrolase"/>
    <property type="match status" value="1"/>
</dbReference>
<dbReference type="Pfam" id="PF05576">
    <property type="entry name" value="Peptidase_S37"/>
    <property type="match status" value="1"/>
</dbReference>
<protein>
    <submittedName>
        <fullName evidence="6">Lipoprotein</fullName>
    </submittedName>
</protein>
<dbReference type="GO" id="GO:0006508">
    <property type="term" value="P:proteolysis"/>
    <property type="evidence" value="ECO:0007669"/>
    <property type="project" value="UniProtKB-KW"/>
</dbReference>
<evidence type="ECO:0000256" key="2">
    <source>
        <dbReference type="ARBA" id="ARBA00022729"/>
    </source>
</evidence>
<evidence type="ECO:0000256" key="3">
    <source>
        <dbReference type="ARBA" id="ARBA00022801"/>
    </source>
</evidence>
<evidence type="ECO:0000313" key="7">
    <source>
        <dbReference type="Proteomes" id="UP000002402"/>
    </source>
</evidence>
<sequence length="525" mass="58199">MYPMTKTHRPALLLAMVLLACGDTSLAEPASSEQPAAALETAAEPEDILARLQSIPGLSVVLEQPSPFPGTRFFLLQLEQPADHERPQGERFQLRMTLLHRSVDAPMVLSTEGYMLAPRPWQAEPTALLGANQLSVEHRFMGTSVPASRDTRLLTIYQAASDSHRAVQAFKPLYPARWLSTGGSKGGVTAVYHRYFYPDDVDATLPYVAPSNHGLRDVRYVHFLAELGDADCRTKLEAFQQDVLLRRGELLPFVDALGTKWNTGFTVVGGPDRALEFSAVEASFYFWQYGTASACASIPAAGAPAAETFAFLDDVVGVAFTYSDRFIAPFEYAYYQAATQLGWSRYPANHLRGLLRYPGENTPDVYVSFPVTEPFDMRAMLRVEHWVRNHGKRMLFIYGENDPYSATAFSVREDNDAFRYFAPEGNHGASIGGLAEPERALVMERLFTWMGMSVPSAAVRAQALEHATEAATSKPAASWVPRGHLQQRVHASEWDARSSGFIRLDSDAPNRKTMAESLQAPRARR</sequence>
<dbReference type="AlphaFoldDB" id="Q1DBK1"/>
<reference evidence="6 7" key="1">
    <citation type="journal article" date="2006" name="Proc. Natl. Acad. Sci. U.S.A.">
        <title>Evolution of sensory complexity recorded in a myxobacterial genome.</title>
        <authorList>
            <person name="Goldman B.S."/>
            <person name="Nierman W.C."/>
            <person name="Kaiser D."/>
            <person name="Slater S.C."/>
            <person name="Durkin A.S."/>
            <person name="Eisen J.A."/>
            <person name="Ronning C.M."/>
            <person name="Barbazuk W.B."/>
            <person name="Blanchard M."/>
            <person name="Field C."/>
            <person name="Halling C."/>
            <person name="Hinkle G."/>
            <person name="Iartchuk O."/>
            <person name="Kim H.S."/>
            <person name="Mackenzie C."/>
            <person name="Madupu R."/>
            <person name="Miller N."/>
            <person name="Shvartsbeyn A."/>
            <person name="Sullivan S.A."/>
            <person name="Vaudin M."/>
            <person name="Wiegand R."/>
            <person name="Kaplan H.B."/>
        </authorList>
    </citation>
    <scope>NUCLEOTIDE SEQUENCE [LARGE SCALE GENOMIC DNA]</scope>
    <source>
        <strain evidence="7">DK1622</strain>
    </source>
</reference>
<organism evidence="6 7">
    <name type="scientific">Myxococcus xanthus (strain DK1622)</name>
    <dbReference type="NCBI Taxonomy" id="246197"/>
    <lineage>
        <taxon>Bacteria</taxon>
        <taxon>Pseudomonadati</taxon>
        <taxon>Myxococcota</taxon>
        <taxon>Myxococcia</taxon>
        <taxon>Myxococcales</taxon>
        <taxon>Cystobacterineae</taxon>
        <taxon>Myxococcaceae</taxon>
        <taxon>Myxococcus</taxon>
    </lineage>
</organism>
<dbReference type="PROSITE" id="PS51257">
    <property type="entry name" value="PROKAR_LIPOPROTEIN"/>
    <property type="match status" value="1"/>
</dbReference>
<proteinExistence type="predicted"/>
<evidence type="ECO:0000256" key="5">
    <source>
        <dbReference type="SAM" id="SignalP"/>
    </source>
</evidence>
<dbReference type="STRING" id="246197.MXAN_1721"/>
<dbReference type="EMBL" id="CP000113">
    <property type="protein sequence ID" value="ABF88720.1"/>
    <property type="molecule type" value="Genomic_DNA"/>
</dbReference>
<dbReference type="GO" id="GO:0008239">
    <property type="term" value="F:dipeptidyl-peptidase activity"/>
    <property type="evidence" value="ECO:0007669"/>
    <property type="project" value="TreeGrafter"/>
</dbReference>
<keyword evidence="6" id="KW-0449">Lipoprotein</keyword>
<keyword evidence="7" id="KW-1185">Reference proteome</keyword>
<dbReference type="HOGENOM" id="CLU_039283_0_0_7"/>
<dbReference type="SUPFAM" id="SSF53474">
    <property type="entry name" value="alpha/beta-Hydrolases"/>
    <property type="match status" value="1"/>
</dbReference>
<dbReference type="InterPro" id="IPR008761">
    <property type="entry name" value="Peptidase_S37"/>
</dbReference>